<dbReference type="PANTHER" id="PTHR21299">
    <property type="entry name" value="CYTIDYLATE KINASE/PANTOATE-BETA-ALANINE LIGASE"/>
    <property type="match status" value="1"/>
</dbReference>
<dbReference type="CDD" id="cd00560">
    <property type="entry name" value="PanC"/>
    <property type="match status" value="1"/>
</dbReference>
<protein>
    <recommendedName>
        <fullName evidence="8">Pantothenate synthetase</fullName>
        <shortName evidence="8">PS</shortName>
        <ecNumber evidence="8">6.3.2.1</ecNumber>
    </recommendedName>
    <alternativeName>
        <fullName evidence="8">Pantoate--beta-alanine ligase</fullName>
    </alternativeName>
    <alternativeName>
        <fullName evidence="8">Pantoate-activating enzyme</fullName>
    </alternativeName>
</protein>
<dbReference type="GO" id="GO:0005829">
    <property type="term" value="C:cytosol"/>
    <property type="evidence" value="ECO:0007669"/>
    <property type="project" value="TreeGrafter"/>
</dbReference>
<dbReference type="InterPro" id="IPR004821">
    <property type="entry name" value="Cyt_trans-like"/>
</dbReference>
<evidence type="ECO:0000256" key="4">
    <source>
        <dbReference type="ARBA" id="ARBA00022655"/>
    </source>
</evidence>
<feature type="binding site" evidence="8">
    <location>
        <begin position="150"/>
        <end position="153"/>
    </location>
    <ligand>
        <name>ATP</name>
        <dbReference type="ChEBI" id="CHEBI:30616"/>
    </ligand>
</feature>
<dbReference type="SUPFAM" id="SSF52374">
    <property type="entry name" value="Nucleotidylyl transferase"/>
    <property type="match status" value="1"/>
</dbReference>
<dbReference type="InterPro" id="IPR014729">
    <property type="entry name" value="Rossmann-like_a/b/a_fold"/>
</dbReference>
<evidence type="ECO:0000256" key="1">
    <source>
        <dbReference type="ARBA" id="ARBA00004990"/>
    </source>
</evidence>
<feature type="binding site" evidence="8">
    <location>
        <position position="64"/>
    </location>
    <ligand>
        <name>beta-alanine</name>
        <dbReference type="ChEBI" id="CHEBI:57966"/>
    </ligand>
</feature>
<dbReference type="Proteomes" id="UP000528964">
    <property type="component" value="Unassembled WGS sequence"/>
</dbReference>
<keyword evidence="6 8" id="KW-0067">ATP-binding</keyword>
<comment type="pathway">
    <text evidence="1 8">Cofactor biosynthesis; (R)-pantothenate biosynthesis; (R)-pantothenate from (R)-pantoate and beta-alanine: step 1/1.</text>
</comment>
<dbReference type="HAMAP" id="MF_00158">
    <property type="entry name" value="PanC"/>
    <property type="match status" value="1"/>
</dbReference>
<comment type="similarity">
    <text evidence="2 8">Belongs to the pantothenate synthetase family.</text>
</comment>
<evidence type="ECO:0000256" key="5">
    <source>
        <dbReference type="ARBA" id="ARBA00022741"/>
    </source>
</evidence>
<name>A0A7W6GEF0_9HYPH</name>
<reference evidence="9 10" key="1">
    <citation type="submission" date="2020-08" db="EMBL/GenBank/DDBJ databases">
        <title>Genomic Encyclopedia of Type Strains, Phase IV (KMG-IV): sequencing the most valuable type-strain genomes for metagenomic binning, comparative biology and taxonomic classification.</title>
        <authorList>
            <person name="Goeker M."/>
        </authorList>
    </citation>
    <scope>NUCLEOTIDE SEQUENCE [LARGE SCALE GENOMIC DNA]</scope>
    <source>
        <strain evidence="9 10">DSM 25481</strain>
    </source>
</reference>
<dbReference type="UniPathway" id="UPA00028">
    <property type="reaction ID" value="UER00005"/>
</dbReference>
<organism evidence="9 10">
    <name type="scientific">Hansschlegelia beijingensis</name>
    <dbReference type="NCBI Taxonomy" id="1133344"/>
    <lineage>
        <taxon>Bacteria</taxon>
        <taxon>Pseudomonadati</taxon>
        <taxon>Pseudomonadota</taxon>
        <taxon>Alphaproteobacteria</taxon>
        <taxon>Hyphomicrobiales</taxon>
        <taxon>Methylopilaceae</taxon>
        <taxon>Hansschlegelia</taxon>
    </lineage>
</organism>
<dbReference type="Gene3D" id="3.40.50.620">
    <property type="entry name" value="HUPs"/>
    <property type="match status" value="1"/>
</dbReference>
<dbReference type="InterPro" id="IPR042176">
    <property type="entry name" value="Pantoate_ligase_C"/>
</dbReference>
<feature type="binding site" evidence="8">
    <location>
        <position position="64"/>
    </location>
    <ligand>
        <name>(R)-pantoate</name>
        <dbReference type="ChEBI" id="CHEBI:15980"/>
    </ligand>
</feature>
<feature type="binding site" evidence="8">
    <location>
        <position position="179"/>
    </location>
    <ligand>
        <name>ATP</name>
        <dbReference type="ChEBI" id="CHEBI:30616"/>
    </ligand>
</feature>
<dbReference type="NCBIfam" id="TIGR00125">
    <property type="entry name" value="cyt_tran_rel"/>
    <property type="match status" value="1"/>
</dbReference>
<comment type="catalytic activity">
    <reaction evidence="7 8">
        <text>(R)-pantoate + beta-alanine + ATP = (R)-pantothenate + AMP + diphosphate + H(+)</text>
        <dbReference type="Rhea" id="RHEA:10912"/>
        <dbReference type="ChEBI" id="CHEBI:15378"/>
        <dbReference type="ChEBI" id="CHEBI:15980"/>
        <dbReference type="ChEBI" id="CHEBI:29032"/>
        <dbReference type="ChEBI" id="CHEBI:30616"/>
        <dbReference type="ChEBI" id="CHEBI:33019"/>
        <dbReference type="ChEBI" id="CHEBI:57966"/>
        <dbReference type="ChEBI" id="CHEBI:456215"/>
        <dbReference type="EC" id="6.3.2.1"/>
    </reaction>
</comment>
<keyword evidence="10" id="KW-1185">Reference proteome</keyword>
<dbReference type="RefSeq" id="WP_183393938.1">
    <property type="nucleotide sequence ID" value="NZ_JACIDR010000001.1"/>
</dbReference>
<dbReference type="EMBL" id="JACIDR010000001">
    <property type="protein sequence ID" value="MBB3972125.1"/>
    <property type="molecule type" value="Genomic_DNA"/>
</dbReference>
<evidence type="ECO:0000256" key="7">
    <source>
        <dbReference type="ARBA" id="ARBA00048258"/>
    </source>
</evidence>
<dbReference type="EC" id="6.3.2.1" evidence="8"/>
<dbReference type="InterPro" id="IPR003721">
    <property type="entry name" value="Pantoate_ligase"/>
</dbReference>
<proteinExistence type="inferred from homology"/>
<keyword evidence="4 8" id="KW-0566">Pantothenate biosynthesis</keyword>
<evidence type="ECO:0000256" key="6">
    <source>
        <dbReference type="ARBA" id="ARBA00022840"/>
    </source>
</evidence>
<keyword evidence="8" id="KW-0963">Cytoplasm</keyword>
<gene>
    <name evidence="8" type="primary">panC</name>
    <name evidence="9" type="ORF">GGR24_000758</name>
</gene>
<keyword evidence="5 8" id="KW-0547">Nucleotide-binding</keyword>
<dbReference type="Pfam" id="PF02569">
    <property type="entry name" value="Pantoate_ligase"/>
    <property type="match status" value="1"/>
</dbReference>
<evidence type="ECO:0000256" key="2">
    <source>
        <dbReference type="ARBA" id="ARBA00009256"/>
    </source>
</evidence>
<feature type="active site" description="Proton donor" evidence="8">
    <location>
        <position position="40"/>
    </location>
</feature>
<evidence type="ECO:0000256" key="3">
    <source>
        <dbReference type="ARBA" id="ARBA00022598"/>
    </source>
</evidence>
<sequence length="297" mass="31358">MSPPVVVSTVSELRARLRPWRSGGGGIALVPTMGALHEGHLSLVRKAAEEAEKVVVSIFVNPTQFAPHEDLATYPRDLASDLRKLEGVPVDLVFAPDPAEMYPEGASTVVTVGGPANGLESDARPHFFAGVATVVAKLLIQCAPDVAVFGEKDFQQAAVVRRLVRDLCLPVRIETLATVREPSGLALSSRNAYLSAADRDTAATLHKAMTAAAGSISAGGNPEAALAVARRQMESVGFTIDYLELRDAETLGAYDPSLDRPARLLAAARLSGVRLIDNIPVIKASNRGGTMAAARYT</sequence>
<evidence type="ECO:0000313" key="10">
    <source>
        <dbReference type="Proteomes" id="UP000528964"/>
    </source>
</evidence>
<evidence type="ECO:0000256" key="8">
    <source>
        <dbReference type="HAMAP-Rule" id="MF_00158"/>
    </source>
</evidence>
<feature type="binding site" evidence="8">
    <location>
        <begin position="33"/>
        <end position="40"/>
    </location>
    <ligand>
        <name>ATP</name>
        <dbReference type="ChEBI" id="CHEBI:30616"/>
    </ligand>
</feature>
<comment type="function">
    <text evidence="8">Catalyzes the condensation of pantoate with beta-alanine in an ATP-dependent reaction via a pantoyl-adenylate intermediate.</text>
</comment>
<dbReference type="AlphaFoldDB" id="A0A7W6GEF0"/>
<dbReference type="PANTHER" id="PTHR21299:SF1">
    <property type="entry name" value="PANTOATE--BETA-ALANINE LIGASE"/>
    <property type="match status" value="1"/>
</dbReference>
<comment type="subcellular location">
    <subcellularLocation>
        <location evidence="8">Cytoplasm</location>
    </subcellularLocation>
</comment>
<dbReference type="Gene3D" id="3.30.1300.10">
    <property type="entry name" value="Pantoate-beta-alanine ligase, C-terminal domain"/>
    <property type="match status" value="1"/>
</dbReference>
<dbReference type="GO" id="GO:0015940">
    <property type="term" value="P:pantothenate biosynthetic process"/>
    <property type="evidence" value="ECO:0007669"/>
    <property type="project" value="UniProtKB-UniRule"/>
</dbReference>
<dbReference type="GO" id="GO:0005524">
    <property type="term" value="F:ATP binding"/>
    <property type="evidence" value="ECO:0007669"/>
    <property type="project" value="UniProtKB-KW"/>
</dbReference>
<feature type="binding site" evidence="8">
    <location>
        <position position="156"/>
    </location>
    <ligand>
        <name>(R)-pantoate</name>
        <dbReference type="ChEBI" id="CHEBI:15980"/>
    </ligand>
</feature>
<comment type="caution">
    <text evidence="9">The sequence shown here is derived from an EMBL/GenBank/DDBJ whole genome shotgun (WGS) entry which is preliminary data.</text>
</comment>
<keyword evidence="3 8" id="KW-0436">Ligase</keyword>
<evidence type="ECO:0000313" key="9">
    <source>
        <dbReference type="EMBL" id="MBB3972125.1"/>
    </source>
</evidence>
<dbReference type="NCBIfam" id="TIGR00018">
    <property type="entry name" value="panC"/>
    <property type="match status" value="1"/>
</dbReference>
<dbReference type="GO" id="GO:0004592">
    <property type="term" value="F:pantoate-beta-alanine ligase activity"/>
    <property type="evidence" value="ECO:0007669"/>
    <property type="project" value="UniProtKB-UniRule"/>
</dbReference>
<comment type="subunit">
    <text evidence="8">Homodimer.</text>
</comment>
<accession>A0A7W6GEF0</accession>
<feature type="binding site" evidence="8">
    <location>
        <begin position="187"/>
        <end position="190"/>
    </location>
    <ligand>
        <name>ATP</name>
        <dbReference type="ChEBI" id="CHEBI:30616"/>
    </ligand>
</feature>
<comment type="miscellaneous">
    <text evidence="8">The reaction proceeds by a bi uni uni bi ping pong mechanism.</text>
</comment>